<accession>A0A6H2H365</accession>
<evidence type="ECO:0000256" key="4">
    <source>
        <dbReference type="ARBA" id="ARBA00016244"/>
    </source>
</evidence>
<dbReference type="Pfam" id="PF00460">
    <property type="entry name" value="Flg_bb_rod"/>
    <property type="match status" value="1"/>
</dbReference>
<dbReference type="GO" id="GO:0009424">
    <property type="term" value="C:bacterial-type flagellum hook"/>
    <property type="evidence" value="ECO:0007669"/>
    <property type="project" value="UniProtKB-UniRule"/>
</dbReference>
<organism evidence="12 13">
    <name type="scientific">Paenibacillus albicereus</name>
    <dbReference type="NCBI Taxonomy" id="2726185"/>
    <lineage>
        <taxon>Bacteria</taxon>
        <taxon>Bacillati</taxon>
        <taxon>Bacillota</taxon>
        <taxon>Bacilli</taxon>
        <taxon>Bacillales</taxon>
        <taxon>Paenibacillaceae</taxon>
        <taxon>Paenibacillus</taxon>
    </lineage>
</organism>
<evidence type="ECO:0000256" key="5">
    <source>
        <dbReference type="ARBA" id="ARBA00022525"/>
    </source>
</evidence>
<proteinExistence type="inferred from homology"/>
<dbReference type="InterPro" id="IPR053927">
    <property type="entry name" value="FlgK_helical"/>
</dbReference>
<evidence type="ECO:0000256" key="1">
    <source>
        <dbReference type="ARBA" id="ARBA00004365"/>
    </source>
</evidence>
<keyword evidence="8" id="KW-0175">Coiled coil</keyword>
<keyword evidence="6 7" id="KW-0975">Bacterial flagellum</keyword>
<name>A0A6H2H365_9BACL</name>
<dbReference type="GO" id="GO:0044780">
    <property type="term" value="P:bacterial-type flagellum assembly"/>
    <property type="evidence" value="ECO:0007669"/>
    <property type="project" value="InterPro"/>
</dbReference>
<evidence type="ECO:0000256" key="3">
    <source>
        <dbReference type="ARBA" id="ARBA00009677"/>
    </source>
</evidence>
<dbReference type="Proteomes" id="UP000502136">
    <property type="component" value="Chromosome"/>
</dbReference>
<dbReference type="InterPro" id="IPR001444">
    <property type="entry name" value="Flag_bb_rod_N"/>
</dbReference>
<dbReference type="GO" id="GO:0005198">
    <property type="term" value="F:structural molecule activity"/>
    <property type="evidence" value="ECO:0007669"/>
    <property type="project" value="UniProtKB-UniRule"/>
</dbReference>
<keyword evidence="5 7" id="KW-0964">Secreted</keyword>
<dbReference type="NCBIfam" id="TIGR02492">
    <property type="entry name" value="flgK_ends"/>
    <property type="match status" value="1"/>
</dbReference>
<dbReference type="Pfam" id="PF06429">
    <property type="entry name" value="Flg_bbr_C"/>
    <property type="match status" value="1"/>
</dbReference>
<evidence type="ECO:0000259" key="10">
    <source>
        <dbReference type="Pfam" id="PF06429"/>
    </source>
</evidence>
<protein>
    <recommendedName>
        <fullName evidence="4 7">Flagellar hook-associated protein 1</fullName>
        <shortName evidence="7">HAP1</shortName>
    </recommendedName>
</protein>
<keyword evidence="12" id="KW-0966">Cell projection</keyword>
<keyword evidence="13" id="KW-1185">Reference proteome</keyword>
<gene>
    <name evidence="7 12" type="primary">flgK</name>
    <name evidence="12" type="ORF">HGI30_21130</name>
</gene>
<feature type="domain" description="Flagellar basal-body/hook protein C-terminal" evidence="10">
    <location>
        <begin position="467"/>
        <end position="506"/>
    </location>
</feature>
<evidence type="ECO:0000313" key="12">
    <source>
        <dbReference type="EMBL" id="QJC53778.1"/>
    </source>
</evidence>
<dbReference type="KEGG" id="palr:HGI30_21130"/>
<evidence type="ECO:0000313" key="13">
    <source>
        <dbReference type="Proteomes" id="UP000502136"/>
    </source>
</evidence>
<comment type="similarity">
    <text evidence="3 7">Belongs to the flagella basal body rod proteins family.</text>
</comment>
<dbReference type="PANTHER" id="PTHR30033:SF1">
    <property type="entry name" value="FLAGELLAR HOOK-ASSOCIATED PROTEIN 1"/>
    <property type="match status" value="1"/>
</dbReference>
<comment type="subcellular location">
    <subcellularLocation>
        <location evidence="1 7">Bacterial flagellum</location>
    </subcellularLocation>
    <subcellularLocation>
        <location evidence="2 7">Secreted</location>
    </subcellularLocation>
</comment>
<dbReference type="RefSeq" id="WP_168909310.1">
    <property type="nucleotide sequence ID" value="NZ_CP051428.1"/>
</dbReference>
<dbReference type="PRINTS" id="PR01005">
    <property type="entry name" value="FLGHOOKAP1"/>
</dbReference>
<dbReference type="EMBL" id="CP051428">
    <property type="protein sequence ID" value="QJC53778.1"/>
    <property type="molecule type" value="Genomic_DNA"/>
</dbReference>
<dbReference type="Pfam" id="PF22638">
    <property type="entry name" value="FlgK_D1"/>
    <property type="match status" value="1"/>
</dbReference>
<evidence type="ECO:0000259" key="11">
    <source>
        <dbReference type="Pfam" id="PF22638"/>
    </source>
</evidence>
<evidence type="ECO:0000256" key="6">
    <source>
        <dbReference type="ARBA" id="ARBA00023143"/>
    </source>
</evidence>
<feature type="domain" description="Flagellar hook-associated protein FlgK helical" evidence="11">
    <location>
        <begin position="102"/>
        <end position="297"/>
    </location>
</feature>
<reference evidence="12 13" key="1">
    <citation type="submission" date="2020-04" db="EMBL/GenBank/DDBJ databases">
        <title>Novel Paenibacillus strain UniB2 isolated from commercial digestive syrup.</title>
        <authorList>
            <person name="Thorat V."/>
            <person name="Kirdat K."/>
            <person name="Tiwarekar B."/>
            <person name="Yadav A."/>
        </authorList>
    </citation>
    <scope>NUCLEOTIDE SEQUENCE [LARGE SCALE GENOMIC DNA]</scope>
    <source>
        <strain evidence="12 13">UniB2</strain>
    </source>
</reference>
<dbReference type="InterPro" id="IPR002371">
    <property type="entry name" value="FlgK"/>
</dbReference>
<evidence type="ECO:0000256" key="7">
    <source>
        <dbReference type="RuleBase" id="RU362065"/>
    </source>
</evidence>
<dbReference type="SUPFAM" id="SSF64518">
    <property type="entry name" value="Phase 1 flagellin"/>
    <property type="match status" value="1"/>
</dbReference>
<dbReference type="AlphaFoldDB" id="A0A6H2H365"/>
<feature type="domain" description="Flagellar basal body rod protein N-terminal" evidence="9">
    <location>
        <begin position="9"/>
        <end position="38"/>
    </location>
</feature>
<evidence type="ECO:0000256" key="2">
    <source>
        <dbReference type="ARBA" id="ARBA00004613"/>
    </source>
</evidence>
<keyword evidence="12" id="KW-0969">Cilium</keyword>
<evidence type="ECO:0000256" key="8">
    <source>
        <dbReference type="SAM" id="Coils"/>
    </source>
</evidence>
<feature type="coiled-coil region" evidence="8">
    <location>
        <begin position="197"/>
        <end position="224"/>
    </location>
</feature>
<evidence type="ECO:0000259" key="9">
    <source>
        <dbReference type="Pfam" id="PF00460"/>
    </source>
</evidence>
<keyword evidence="12" id="KW-0282">Flagellum</keyword>
<dbReference type="InterPro" id="IPR010930">
    <property type="entry name" value="Flg_bb/hook_C_dom"/>
</dbReference>
<dbReference type="PANTHER" id="PTHR30033">
    <property type="entry name" value="FLAGELLAR HOOK-ASSOCIATED PROTEIN 1"/>
    <property type="match status" value="1"/>
</dbReference>
<sequence>MASTFHGIETAKRSLFTQQTALNTVGHNISNANTAGYTRQRVGMSAATPMEPFGFSRSTAAGQLGSGVEASSINRIRTAFLDDQYRSESKYQGSWQIQAETLDKLEKVVNEPSDTGIRTLMEKFWSSWSDLSKDPENITNRQIVKQTAVALTDSFNQLSRQLTDLDADLTGSADTKATQASSLLSSIADLNGQIKRMEGLGDNANDLRDKRDLLTDELSKLVNVTVTDTDDGYVINMGNAGLVSGTEAETLTGASLEAAYQAGDLSGGEIHGTFKARDTNVRGLRDKLDQLAQTLANGEFQVTVPKGSVLPGTTVPLTEDTVMTVQGINGLHKLGYTLQEPATAGLDFFTFDAAGGASGITAGSIRLNPAINADSNLIAGSMRTTTDAAGVTTVVKGNNTLALLLGEAKDKAFTMDLTSTGGAVSSATIGSYYNAMIGQVGVQSQEARRQYANASAMVDQANSSRQSVSGVSTDEEMSDMIKFQNAYNAAARFMTTMDELLEKLINGTGQVGR</sequence>
<dbReference type="GO" id="GO:0005576">
    <property type="term" value="C:extracellular region"/>
    <property type="evidence" value="ECO:0007669"/>
    <property type="project" value="UniProtKB-SubCell"/>
</dbReference>